<sequence length="138" mass="14635">MSDDHREAEGDYGPQDGKPGSPADRSAKTALPDSFPASDPVATTPAVGVRAMELDEMLDQAPPPETPDARRATSRFPDMMTAKLTLEKLVQEIPLDRRVATLDEEAGGEVLLTITAPGADMARIRKLLARGGDSGHTG</sequence>
<dbReference type="EMBL" id="CP137852">
    <property type="protein sequence ID" value="WPB86055.1"/>
    <property type="molecule type" value="Genomic_DNA"/>
</dbReference>
<organism evidence="2 3">
    <name type="scientific">Sediminicoccus rosea</name>
    <dbReference type="NCBI Taxonomy" id="1225128"/>
    <lineage>
        <taxon>Bacteria</taxon>
        <taxon>Pseudomonadati</taxon>
        <taxon>Pseudomonadota</taxon>
        <taxon>Alphaproteobacteria</taxon>
        <taxon>Acetobacterales</taxon>
        <taxon>Roseomonadaceae</taxon>
        <taxon>Sediminicoccus</taxon>
    </lineage>
</organism>
<name>A0ABZ0PJY7_9PROT</name>
<accession>A0ABZ0PJY7</accession>
<proteinExistence type="predicted"/>
<evidence type="ECO:0000313" key="2">
    <source>
        <dbReference type="EMBL" id="WPB86055.1"/>
    </source>
</evidence>
<reference evidence="2 3" key="1">
    <citation type="submission" date="2023-11" db="EMBL/GenBank/DDBJ databases">
        <title>Arctic aerobic anoxygenic photoheterotroph Sediminicoccus rosea KRV36 adapts its photosynthesis to long days of polar summer.</title>
        <authorList>
            <person name="Tomasch J."/>
            <person name="Kopejtka K."/>
            <person name="Bily T."/>
            <person name="Gardiner A.T."/>
            <person name="Gardian Z."/>
            <person name="Shivaramu S."/>
            <person name="Koblizek M."/>
            <person name="Engelhardt F."/>
            <person name="Kaftan D."/>
        </authorList>
    </citation>
    <scope>NUCLEOTIDE SEQUENCE [LARGE SCALE GENOMIC DNA]</scope>
    <source>
        <strain evidence="2 3">R-30</strain>
    </source>
</reference>
<gene>
    <name evidence="2" type="ORF">R9Z33_04100</name>
</gene>
<feature type="region of interest" description="Disordered" evidence="1">
    <location>
        <begin position="1"/>
        <end position="76"/>
    </location>
</feature>
<evidence type="ECO:0000256" key="1">
    <source>
        <dbReference type="SAM" id="MobiDB-lite"/>
    </source>
</evidence>
<dbReference type="RefSeq" id="WP_318650032.1">
    <property type="nucleotide sequence ID" value="NZ_CP137852.1"/>
</dbReference>
<protein>
    <submittedName>
        <fullName evidence="2">Uncharacterized protein</fullName>
    </submittedName>
</protein>
<keyword evidence="3" id="KW-1185">Reference proteome</keyword>
<evidence type="ECO:0000313" key="3">
    <source>
        <dbReference type="Proteomes" id="UP001305521"/>
    </source>
</evidence>
<dbReference type="Proteomes" id="UP001305521">
    <property type="component" value="Chromosome"/>
</dbReference>